<evidence type="ECO:0000259" key="2">
    <source>
        <dbReference type="Pfam" id="PF07127"/>
    </source>
</evidence>
<dbReference type="EMBL" id="MT371195">
    <property type="protein sequence ID" value="QQO74713.1"/>
    <property type="molecule type" value="mRNA"/>
</dbReference>
<dbReference type="GO" id="GO:0046872">
    <property type="term" value="F:metal ion binding"/>
    <property type="evidence" value="ECO:0007669"/>
    <property type="project" value="InterPro"/>
</dbReference>
<name>A0A7T8IGF0_LENCU</name>
<feature type="signal peptide" evidence="1">
    <location>
        <begin position="1"/>
        <end position="22"/>
    </location>
</feature>
<feature type="chain" id="PRO_5030835060" evidence="1">
    <location>
        <begin position="23"/>
        <end position="71"/>
    </location>
</feature>
<dbReference type="AlphaFoldDB" id="A0A7T8IGF0"/>
<dbReference type="Pfam" id="PF07127">
    <property type="entry name" value="Nodulin_late"/>
    <property type="match status" value="1"/>
</dbReference>
<accession>A0A7T8IGF0</accession>
<keyword evidence="1" id="KW-0732">Signal</keyword>
<evidence type="ECO:0000313" key="3">
    <source>
        <dbReference type="EMBL" id="QQO74713.1"/>
    </source>
</evidence>
<reference evidence="3" key="1">
    <citation type="journal article" date="2020" name="Mol. Cell">
        <title>Proteome analysis reveals a significant host-specific response in Rhizobium leguminosarum bv viciae endosymbiotic cells.</title>
        <authorList>
            <person name="Duran D."/>
            <person name="Albareda M."/>
            <person name="Marina A."/>
            <person name="Garcia C."/>
            <person name="Ruiz-Argueso T."/>
            <person name="Palacios J."/>
        </authorList>
    </citation>
    <scope>NUCLEOTIDE SEQUENCE</scope>
    <source>
        <tissue evidence="3">Root nodules</tissue>
    </source>
</reference>
<sequence>MTGIVKFIYIMIIFNSILLVSSHRASHPGYFRCKQDTDCINRMCMPPKIVRCANNICTCAKVTSLLHHFTI</sequence>
<feature type="domain" description="Late nodulin" evidence="2">
    <location>
        <begin position="1"/>
        <end position="58"/>
    </location>
</feature>
<evidence type="ECO:0000256" key="1">
    <source>
        <dbReference type="SAM" id="SignalP"/>
    </source>
</evidence>
<protein>
    <submittedName>
        <fullName evidence="3">Nodule-specific cysteine-rich peptide L45</fullName>
    </submittedName>
</protein>
<dbReference type="InterPro" id="IPR009810">
    <property type="entry name" value="Nodulin_late_dom"/>
</dbReference>
<proteinExistence type="evidence at transcript level"/>
<organism evidence="3">
    <name type="scientific">Lens culinaris</name>
    <name type="common">Lentil</name>
    <name type="synonym">Cicer lens</name>
    <dbReference type="NCBI Taxonomy" id="3864"/>
    <lineage>
        <taxon>Eukaryota</taxon>
        <taxon>Viridiplantae</taxon>
        <taxon>Streptophyta</taxon>
        <taxon>Embryophyta</taxon>
        <taxon>Tracheophyta</taxon>
        <taxon>Spermatophyta</taxon>
        <taxon>Magnoliopsida</taxon>
        <taxon>eudicotyledons</taxon>
        <taxon>Gunneridae</taxon>
        <taxon>Pentapetalae</taxon>
        <taxon>rosids</taxon>
        <taxon>fabids</taxon>
        <taxon>Fabales</taxon>
        <taxon>Fabaceae</taxon>
        <taxon>Papilionoideae</taxon>
        <taxon>50 kb inversion clade</taxon>
        <taxon>NPAAA clade</taxon>
        <taxon>Hologalegina</taxon>
        <taxon>IRL clade</taxon>
        <taxon>Fabeae</taxon>
        <taxon>Lens</taxon>
    </lineage>
</organism>